<comment type="caution">
    <text evidence="1">The sequence shown here is derived from an EMBL/GenBank/DDBJ whole genome shotgun (WGS) entry which is preliminary data.</text>
</comment>
<dbReference type="InterPro" id="IPR015422">
    <property type="entry name" value="PyrdxlP-dep_Trfase_small"/>
</dbReference>
<proteinExistence type="predicted"/>
<gene>
    <name evidence="1" type="ORF">MPF_0667</name>
</gene>
<evidence type="ECO:0000313" key="1">
    <source>
        <dbReference type="EMBL" id="OJH49879.1"/>
    </source>
</evidence>
<dbReference type="AlphaFoldDB" id="A0A1L9C5Q9"/>
<organism evidence="1 2">
    <name type="scientific">Methanohalophilus portucalensis FDF-1</name>
    <dbReference type="NCBI Taxonomy" id="523843"/>
    <lineage>
        <taxon>Archaea</taxon>
        <taxon>Methanobacteriati</taxon>
        <taxon>Methanobacteriota</taxon>
        <taxon>Stenosarchaea group</taxon>
        <taxon>Methanomicrobia</taxon>
        <taxon>Methanosarcinales</taxon>
        <taxon>Methanosarcinaceae</taxon>
        <taxon>Methanohalophilus</taxon>
    </lineage>
</organism>
<dbReference type="Gene3D" id="3.90.1150.10">
    <property type="entry name" value="Aspartate Aminotransferase, domain 1"/>
    <property type="match status" value="1"/>
</dbReference>
<dbReference type="EMBL" id="JWTK01000002">
    <property type="protein sequence ID" value="OJH49879.1"/>
    <property type="molecule type" value="Genomic_DNA"/>
</dbReference>
<protein>
    <submittedName>
        <fullName evidence="1">Sep-tRNA:Cys-tRNA synthase</fullName>
    </submittedName>
</protein>
<sequence length="58" mass="6629">MPSYSLYNLSSRKTLYVFPSDELSQLGIVGMFPGATRVWKLDTYGLSREKIDYLSDAF</sequence>
<reference evidence="1 2" key="1">
    <citation type="submission" date="2014-12" db="EMBL/GenBank/DDBJ databases">
        <title>The genome sequence of Methanohalophilus portucalensis strain FDF1.</title>
        <authorList>
            <person name="Lai M.-C."/>
            <person name="Lai S.-J."/>
        </authorList>
    </citation>
    <scope>NUCLEOTIDE SEQUENCE [LARGE SCALE GENOMIC DNA]</scope>
    <source>
        <strain evidence="1 2">FDF-1</strain>
    </source>
</reference>
<evidence type="ECO:0000313" key="2">
    <source>
        <dbReference type="Proteomes" id="UP000185713"/>
    </source>
</evidence>
<name>A0A1L9C5Q9_9EURY</name>
<dbReference type="Proteomes" id="UP000185713">
    <property type="component" value="Unassembled WGS sequence"/>
</dbReference>
<accession>A0A1L9C5Q9</accession>